<dbReference type="PRINTS" id="PR01270">
    <property type="entry name" value="HDASUPER"/>
</dbReference>
<dbReference type="Gene3D" id="3.40.800.20">
    <property type="entry name" value="Histone deacetylase domain"/>
    <property type="match status" value="1"/>
</dbReference>
<dbReference type="PRINTS" id="PR01271">
    <property type="entry name" value="HISDACETLASE"/>
</dbReference>
<dbReference type="GO" id="GO:0004407">
    <property type="term" value="F:histone deacetylase activity"/>
    <property type="evidence" value="ECO:0007669"/>
    <property type="project" value="InterPro"/>
</dbReference>
<keyword evidence="2" id="KW-0378">Hydrolase</keyword>
<dbReference type="PANTHER" id="PTHR10625">
    <property type="entry name" value="HISTONE DEACETYLASE HDAC1-RELATED"/>
    <property type="match status" value="1"/>
</dbReference>
<organism evidence="4 5">
    <name type="scientific">Candidatus Acidulodesulfobacterium ferriphilum</name>
    <dbReference type="NCBI Taxonomy" id="2597223"/>
    <lineage>
        <taxon>Bacteria</taxon>
        <taxon>Deltaproteobacteria</taxon>
        <taxon>Candidatus Acidulodesulfobacterales</taxon>
        <taxon>Candidatus Acidulodesulfobacterium</taxon>
    </lineage>
</organism>
<feature type="domain" description="Histone deacetylase" evidence="3">
    <location>
        <begin position="21"/>
        <end position="305"/>
    </location>
</feature>
<comment type="similarity">
    <text evidence="1">Belongs to the histone deacetylase family.</text>
</comment>
<comment type="caution">
    <text evidence="4">The sequence shown here is derived from an EMBL/GenBank/DDBJ whole genome shotgun (WGS) entry which is preliminary data.</text>
</comment>
<evidence type="ECO:0000256" key="2">
    <source>
        <dbReference type="ARBA" id="ARBA00022801"/>
    </source>
</evidence>
<reference evidence="4 5" key="1">
    <citation type="submission" date="2019-01" db="EMBL/GenBank/DDBJ databases">
        <title>Insights into ecological role of a new deltaproteobacterial order Candidatus Sinidesulfobacterales (Sva0485) by metagenomics and metatranscriptomics.</title>
        <authorList>
            <person name="Tan S."/>
            <person name="Liu J."/>
            <person name="Fang Y."/>
            <person name="Hedlund B.P."/>
            <person name="Lian Z.H."/>
            <person name="Huang L.Y."/>
            <person name="Li J.T."/>
            <person name="Huang L.N."/>
            <person name="Li W.J."/>
            <person name="Jiang H.C."/>
            <person name="Dong H.L."/>
            <person name="Shu W.S."/>
        </authorList>
    </citation>
    <scope>NUCLEOTIDE SEQUENCE [LARGE SCALE GENOMIC DNA]</scope>
    <source>
        <strain evidence="4">AP3</strain>
    </source>
</reference>
<evidence type="ECO:0000313" key="5">
    <source>
        <dbReference type="Proteomes" id="UP000320813"/>
    </source>
</evidence>
<gene>
    <name evidence="4" type="ORF">EVJ47_05215</name>
</gene>
<proteinExistence type="inferred from homology"/>
<evidence type="ECO:0000313" key="4">
    <source>
        <dbReference type="EMBL" id="RZD14571.1"/>
    </source>
</evidence>
<dbReference type="InterPro" id="IPR000286">
    <property type="entry name" value="HDACs"/>
</dbReference>
<dbReference type="InterPro" id="IPR003084">
    <property type="entry name" value="HDAC_I/II"/>
</dbReference>
<sequence>MKKIALLYNKELEKYKYASYHPLKRERIIYTMQRIKKYSKGVYDSFTVQPAAISDMSLYHDIDYIRYLYDTEKDETEYAPKKYGIGTTDNPYFKGIFTASSIHIGAVNLAADLIVKENYSDVFYFPGGLHHAKKNYAWGFCYVNDPVYAILRLLEYGKRVLYVDIDAHFCDGVTDAFKNDPRNKKDLLILSFHESGDFLFPAEGYAEEKGSVNFPLYPGTDDYTYIINFIKVFDEVFQGFKPDVIVAQIGADTSKFDLLSHINLSLKGYLNTIKNINEKNVNKIWLGGGGYNNKFTSCAWSSAFSLVLGDITVNNIKTDIKNEKAFNYAEGIYKFLEKYTLNQI</sequence>
<evidence type="ECO:0000256" key="1">
    <source>
        <dbReference type="ARBA" id="ARBA00005947"/>
    </source>
</evidence>
<dbReference type="Pfam" id="PF00850">
    <property type="entry name" value="Hist_deacetyl"/>
    <property type="match status" value="1"/>
</dbReference>
<name>A0A519BBA6_9DELT</name>
<dbReference type="SUPFAM" id="SSF52768">
    <property type="entry name" value="Arginase/deacetylase"/>
    <property type="match status" value="1"/>
</dbReference>
<dbReference type="PANTHER" id="PTHR10625:SF10">
    <property type="entry name" value="HISTONE DEACETYLASE HDAC1"/>
    <property type="match status" value="1"/>
</dbReference>
<dbReference type="AlphaFoldDB" id="A0A519BBA6"/>
<dbReference type="InterPro" id="IPR023696">
    <property type="entry name" value="Ureohydrolase_dom_sf"/>
</dbReference>
<protein>
    <recommendedName>
        <fullName evidence="3">Histone deacetylase domain-containing protein</fullName>
    </recommendedName>
</protein>
<dbReference type="InterPro" id="IPR037138">
    <property type="entry name" value="His_deacetylse_dom_sf"/>
</dbReference>
<evidence type="ECO:0000259" key="3">
    <source>
        <dbReference type="Pfam" id="PF00850"/>
    </source>
</evidence>
<dbReference type="InterPro" id="IPR023801">
    <property type="entry name" value="His_deacetylse_dom"/>
</dbReference>
<dbReference type="GO" id="GO:0040029">
    <property type="term" value="P:epigenetic regulation of gene expression"/>
    <property type="evidence" value="ECO:0007669"/>
    <property type="project" value="TreeGrafter"/>
</dbReference>
<dbReference type="GO" id="GO:0016787">
    <property type="term" value="F:hydrolase activity"/>
    <property type="evidence" value="ECO:0007669"/>
    <property type="project" value="UniProtKB-KW"/>
</dbReference>
<dbReference type="Proteomes" id="UP000320813">
    <property type="component" value="Unassembled WGS sequence"/>
</dbReference>
<accession>A0A519BBA6</accession>
<dbReference type="EMBL" id="SGBD01000002">
    <property type="protein sequence ID" value="RZD14571.1"/>
    <property type="molecule type" value="Genomic_DNA"/>
</dbReference>